<dbReference type="SUPFAM" id="SSF52540">
    <property type="entry name" value="P-loop containing nucleoside triphosphate hydrolases"/>
    <property type="match status" value="1"/>
</dbReference>
<dbReference type="Gene3D" id="3.40.50.300">
    <property type="entry name" value="P-loop containing nucleotide triphosphate hydrolases"/>
    <property type="match status" value="1"/>
</dbReference>
<dbReference type="GO" id="GO:0006260">
    <property type="term" value="P:DNA replication"/>
    <property type="evidence" value="ECO:0007669"/>
    <property type="project" value="InterPro"/>
</dbReference>
<dbReference type="AlphaFoldDB" id="A0A6M3LWA3"/>
<feature type="domain" description="SF4 helicase" evidence="1">
    <location>
        <begin position="103"/>
        <end position="178"/>
    </location>
</feature>
<sequence>MWAQDYYEKNGIYPETLLAYWVDASPGAFHIGMFTKDPESELNYVTKCEKLVEQGVLNRWGSKRGWYIPRRLELKPMDFINADDEAVDIWLPFGLSDYVELYENSVVIIAGSPNTGKTCLMLNIIKENISKEWDINYFNSEMSSGELKKRLCKFDYMNLDDWKFNAYERAEDFQDVIKPGKNSLNIIDFLEIHDEFYIMGRKIKEIHDRLNGGIAIIAIQKNPGTDQGLGGFRSLEVARLALAVDYGRVKIVKAKNFRKSDFNPNSLVRDFKILHGSQLIAPADWYKEIKIK</sequence>
<organism evidence="2">
    <name type="scientific">viral metagenome</name>
    <dbReference type="NCBI Taxonomy" id="1070528"/>
    <lineage>
        <taxon>unclassified sequences</taxon>
        <taxon>metagenomes</taxon>
        <taxon>organismal metagenomes</taxon>
    </lineage>
</organism>
<dbReference type="GO" id="GO:0003678">
    <property type="term" value="F:DNA helicase activity"/>
    <property type="evidence" value="ECO:0007669"/>
    <property type="project" value="InterPro"/>
</dbReference>
<dbReference type="InterPro" id="IPR027417">
    <property type="entry name" value="P-loop_NTPase"/>
</dbReference>
<evidence type="ECO:0000313" key="2">
    <source>
        <dbReference type="EMBL" id="QJA97211.1"/>
    </source>
</evidence>
<accession>A0A6M3LWA3</accession>
<gene>
    <name evidence="2" type="ORF">MM415B06490_0002</name>
</gene>
<dbReference type="InterPro" id="IPR007694">
    <property type="entry name" value="DNA_helicase_DnaB-like_C"/>
</dbReference>
<dbReference type="GO" id="GO:0005524">
    <property type="term" value="F:ATP binding"/>
    <property type="evidence" value="ECO:0007669"/>
    <property type="project" value="InterPro"/>
</dbReference>
<keyword evidence="2" id="KW-0067">ATP-binding</keyword>
<name>A0A6M3LWA3_9ZZZZ</name>
<dbReference type="EMBL" id="MT143473">
    <property type="protein sequence ID" value="QJA97211.1"/>
    <property type="molecule type" value="Genomic_DNA"/>
</dbReference>
<keyword evidence="2" id="KW-0347">Helicase</keyword>
<dbReference type="Pfam" id="PF03796">
    <property type="entry name" value="DnaB_C"/>
    <property type="match status" value="1"/>
</dbReference>
<keyword evidence="2" id="KW-0378">Hydrolase</keyword>
<keyword evidence="2" id="KW-0547">Nucleotide-binding</keyword>
<proteinExistence type="predicted"/>
<evidence type="ECO:0000259" key="1">
    <source>
        <dbReference type="Pfam" id="PF03796"/>
    </source>
</evidence>
<reference evidence="2" key="1">
    <citation type="submission" date="2020-03" db="EMBL/GenBank/DDBJ databases">
        <title>The deep terrestrial virosphere.</title>
        <authorList>
            <person name="Holmfeldt K."/>
            <person name="Nilsson E."/>
            <person name="Simone D."/>
            <person name="Lopez-Fernandez M."/>
            <person name="Wu X."/>
            <person name="de Brujin I."/>
            <person name="Lundin D."/>
            <person name="Andersson A."/>
            <person name="Bertilsson S."/>
            <person name="Dopson M."/>
        </authorList>
    </citation>
    <scope>NUCLEOTIDE SEQUENCE</scope>
    <source>
        <strain evidence="2">MM415B06490</strain>
    </source>
</reference>
<protein>
    <submittedName>
        <fullName evidence="2">Putative helicase</fullName>
    </submittedName>
</protein>